<name>A0AAV4DVB7_9GAST</name>
<proteinExistence type="predicted"/>
<feature type="repeat" description="ANK" evidence="3">
    <location>
        <begin position="348"/>
        <end position="380"/>
    </location>
</feature>
<dbReference type="GO" id="GO:0071356">
    <property type="term" value="P:cellular response to tumor necrosis factor"/>
    <property type="evidence" value="ECO:0007669"/>
    <property type="project" value="TreeGrafter"/>
</dbReference>
<accession>A0AAV4DVB7</accession>
<gene>
    <name evidence="5" type="ORF">PoB_007471800</name>
</gene>
<sequence length="408" mass="45211">MEDNIDTDREGYGNLRGNFKGPLSPDPRSSVKFQSIEERNDSGLGSLGYSSLDYNHASLSQLEEEQNDSKENISIPLHPDKAIDSGSNFTLSTDLANSLSRLNIGSLENKLFEQCDSGVDDEKDSLLAARPLLTQCSNLHWVSPKFTPNQIVEIFRGDEDGDTHLHLSIIHNLPEVTMQIIGLAPGSDWLNQTNNMQQTPLHIAVLTRQVAVVRRLVCAGACVDVRDQMGNTPLHSACVLGFEDIVQELLSPVRAEETYQNRYKIPYQRIPQDLEMKNYEGLTCLHLSAIAGHFNITKRLLSCGANINAAEGKSGRTILHFAADWGNIRMTDFLLSYREADIDAKTYSGLTAILLAWGRQHVELANFLYSRGASLDSQGEESDADASDEEMCNEPCAISSQRPIQPVY</sequence>
<dbReference type="PROSITE" id="PS50088">
    <property type="entry name" value="ANK_REPEAT"/>
    <property type="match status" value="4"/>
</dbReference>
<evidence type="ECO:0000313" key="6">
    <source>
        <dbReference type="Proteomes" id="UP000735302"/>
    </source>
</evidence>
<keyword evidence="1" id="KW-0677">Repeat</keyword>
<keyword evidence="6" id="KW-1185">Reference proteome</keyword>
<organism evidence="5 6">
    <name type="scientific">Plakobranchus ocellatus</name>
    <dbReference type="NCBI Taxonomy" id="259542"/>
    <lineage>
        <taxon>Eukaryota</taxon>
        <taxon>Metazoa</taxon>
        <taxon>Spiralia</taxon>
        <taxon>Lophotrochozoa</taxon>
        <taxon>Mollusca</taxon>
        <taxon>Gastropoda</taxon>
        <taxon>Heterobranchia</taxon>
        <taxon>Euthyneura</taxon>
        <taxon>Panpulmonata</taxon>
        <taxon>Sacoglossa</taxon>
        <taxon>Placobranchoidea</taxon>
        <taxon>Plakobranchidae</taxon>
        <taxon>Plakobranchus</taxon>
    </lineage>
</organism>
<dbReference type="Pfam" id="PF12796">
    <property type="entry name" value="Ank_2"/>
    <property type="match status" value="2"/>
</dbReference>
<feature type="repeat" description="ANK" evidence="3">
    <location>
        <begin position="229"/>
        <end position="251"/>
    </location>
</feature>
<dbReference type="PANTHER" id="PTHR46680">
    <property type="entry name" value="NF-KAPPA-B INHIBITOR ALPHA"/>
    <property type="match status" value="1"/>
</dbReference>
<evidence type="ECO:0000256" key="4">
    <source>
        <dbReference type="SAM" id="MobiDB-lite"/>
    </source>
</evidence>
<evidence type="ECO:0000256" key="3">
    <source>
        <dbReference type="PROSITE-ProRule" id="PRU00023"/>
    </source>
</evidence>
<feature type="compositionally biased region" description="Basic and acidic residues" evidence="4">
    <location>
        <begin position="1"/>
        <end position="11"/>
    </location>
</feature>
<dbReference type="PANTHER" id="PTHR46680:SF3">
    <property type="entry name" value="NF-KAPPA-B INHIBITOR CACTUS"/>
    <property type="match status" value="1"/>
</dbReference>
<dbReference type="PROSITE" id="PS50297">
    <property type="entry name" value="ANK_REP_REGION"/>
    <property type="match status" value="3"/>
</dbReference>
<dbReference type="InterPro" id="IPR036770">
    <property type="entry name" value="Ankyrin_rpt-contain_sf"/>
</dbReference>
<dbReference type="SUPFAM" id="SSF48403">
    <property type="entry name" value="Ankyrin repeat"/>
    <property type="match status" value="1"/>
</dbReference>
<evidence type="ECO:0000256" key="2">
    <source>
        <dbReference type="ARBA" id="ARBA00023043"/>
    </source>
</evidence>
<dbReference type="PRINTS" id="PR01415">
    <property type="entry name" value="ANKYRIN"/>
</dbReference>
<dbReference type="SMART" id="SM00248">
    <property type="entry name" value="ANK"/>
    <property type="match status" value="6"/>
</dbReference>
<evidence type="ECO:0000256" key="1">
    <source>
        <dbReference type="ARBA" id="ARBA00022737"/>
    </source>
</evidence>
<dbReference type="EMBL" id="BLXT01008384">
    <property type="protein sequence ID" value="GFO48213.1"/>
    <property type="molecule type" value="Genomic_DNA"/>
</dbReference>
<comment type="caution">
    <text evidence="5">The sequence shown here is derived from an EMBL/GenBank/DDBJ whole genome shotgun (WGS) entry which is preliminary data.</text>
</comment>
<dbReference type="InterPro" id="IPR002110">
    <property type="entry name" value="Ankyrin_rpt"/>
</dbReference>
<protein>
    <submittedName>
        <fullName evidence="5">Inhibitor protein kappa b-like protein</fullName>
    </submittedName>
</protein>
<evidence type="ECO:0000313" key="5">
    <source>
        <dbReference type="EMBL" id="GFO48213.1"/>
    </source>
</evidence>
<dbReference type="AlphaFoldDB" id="A0AAV4DVB7"/>
<feature type="region of interest" description="Disordered" evidence="4">
    <location>
        <begin position="1"/>
        <end position="37"/>
    </location>
</feature>
<dbReference type="GO" id="GO:0005829">
    <property type="term" value="C:cytosol"/>
    <property type="evidence" value="ECO:0007669"/>
    <property type="project" value="TreeGrafter"/>
</dbReference>
<dbReference type="InterPro" id="IPR051070">
    <property type="entry name" value="NF-kappa-B_inhibitor"/>
</dbReference>
<feature type="repeat" description="ANK" evidence="3">
    <location>
        <begin position="280"/>
        <end position="312"/>
    </location>
</feature>
<dbReference type="Gene3D" id="1.25.40.20">
    <property type="entry name" value="Ankyrin repeat-containing domain"/>
    <property type="match status" value="1"/>
</dbReference>
<dbReference type="GO" id="GO:0051059">
    <property type="term" value="F:NF-kappaB binding"/>
    <property type="evidence" value="ECO:0007669"/>
    <property type="project" value="TreeGrafter"/>
</dbReference>
<feature type="repeat" description="ANK" evidence="3">
    <location>
        <begin position="196"/>
        <end position="228"/>
    </location>
</feature>
<reference evidence="5 6" key="1">
    <citation type="journal article" date="2021" name="Elife">
        <title>Chloroplast acquisition without the gene transfer in kleptoplastic sea slugs, Plakobranchus ocellatus.</title>
        <authorList>
            <person name="Maeda T."/>
            <person name="Takahashi S."/>
            <person name="Yoshida T."/>
            <person name="Shimamura S."/>
            <person name="Takaki Y."/>
            <person name="Nagai Y."/>
            <person name="Toyoda A."/>
            <person name="Suzuki Y."/>
            <person name="Arimoto A."/>
            <person name="Ishii H."/>
            <person name="Satoh N."/>
            <person name="Nishiyama T."/>
            <person name="Hasebe M."/>
            <person name="Maruyama T."/>
            <person name="Minagawa J."/>
            <person name="Obokata J."/>
            <person name="Shigenobu S."/>
        </authorList>
    </citation>
    <scope>NUCLEOTIDE SEQUENCE [LARGE SCALE GENOMIC DNA]</scope>
</reference>
<dbReference type="Proteomes" id="UP000735302">
    <property type="component" value="Unassembled WGS sequence"/>
</dbReference>
<keyword evidence="2 3" id="KW-0040">ANK repeat</keyword>